<dbReference type="Gene3D" id="1.10.10.60">
    <property type="entry name" value="Homeodomain-like"/>
    <property type="match status" value="2"/>
</dbReference>
<evidence type="ECO:0000256" key="1">
    <source>
        <dbReference type="ARBA" id="ARBA00023015"/>
    </source>
</evidence>
<dbReference type="PROSITE" id="PS50090">
    <property type="entry name" value="MYB_LIKE"/>
    <property type="match status" value="2"/>
</dbReference>
<dbReference type="PROSITE" id="PS51294">
    <property type="entry name" value="HTH_MYB"/>
    <property type="match status" value="1"/>
</dbReference>
<evidence type="ECO:0000256" key="3">
    <source>
        <dbReference type="ARBA" id="ARBA00023163"/>
    </source>
</evidence>
<dbReference type="VEuPathDB" id="TrichDB:TVAG_096170"/>
<dbReference type="KEGG" id="tva:4745424"/>
<dbReference type="GO" id="GO:0006355">
    <property type="term" value="P:regulation of DNA-templated transcription"/>
    <property type="evidence" value="ECO:0000318"/>
    <property type="project" value="GO_Central"/>
</dbReference>
<feature type="domain" description="Myb-like" evidence="6">
    <location>
        <begin position="14"/>
        <end position="65"/>
    </location>
</feature>
<evidence type="ECO:0000313" key="8">
    <source>
        <dbReference type="EMBL" id="EAX87772.1"/>
    </source>
</evidence>
<dbReference type="STRING" id="5722.A2G500"/>
<dbReference type="InParanoid" id="A2G500"/>
<keyword evidence="3" id="KW-0804">Transcription</keyword>
<dbReference type="SUPFAM" id="SSF46689">
    <property type="entry name" value="Homeodomain-like"/>
    <property type="match status" value="1"/>
</dbReference>
<dbReference type="AlphaFoldDB" id="A2G500"/>
<keyword evidence="9" id="KW-1185">Reference proteome</keyword>
<keyword evidence="2 8" id="KW-0238">DNA-binding</keyword>
<dbReference type="GO" id="GO:0000981">
    <property type="term" value="F:DNA-binding transcription factor activity, RNA polymerase II-specific"/>
    <property type="evidence" value="ECO:0000318"/>
    <property type="project" value="GO_Central"/>
</dbReference>
<reference evidence="8" key="1">
    <citation type="submission" date="2006-10" db="EMBL/GenBank/DDBJ databases">
        <authorList>
            <person name="Amadeo P."/>
            <person name="Zhao Q."/>
            <person name="Wortman J."/>
            <person name="Fraser-Liggett C."/>
            <person name="Carlton J."/>
        </authorList>
    </citation>
    <scope>NUCLEOTIDE SEQUENCE</scope>
    <source>
        <strain evidence="8">G3</strain>
    </source>
</reference>
<feature type="domain" description="Myb-like" evidence="6">
    <location>
        <begin position="66"/>
        <end position="116"/>
    </location>
</feature>
<dbReference type="RefSeq" id="XP_001300702.1">
    <property type="nucleotide sequence ID" value="XM_001300701.1"/>
</dbReference>
<feature type="domain" description="HTH myb-type" evidence="7">
    <location>
        <begin position="66"/>
        <end position="120"/>
    </location>
</feature>
<dbReference type="PANTHER" id="PTHR46621">
    <property type="entry name" value="SNRNA-ACTIVATING PROTEIN COMPLEX SUBUNIT 4"/>
    <property type="match status" value="1"/>
</dbReference>
<evidence type="ECO:0000313" key="9">
    <source>
        <dbReference type="Proteomes" id="UP000001542"/>
    </source>
</evidence>
<evidence type="ECO:0000256" key="2">
    <source>
        <dbReference type="ARBA" id="ARBA00023125"/>
    </source>
</evidence>
<dbReference type="SMART" id="SM00717">
    <property type="entry name" value="SANT"/>
    <property type="match status" value="2"/>
</dbReference>
<dbReference type="VEuPathDB" id="TrichDB:TVAGG3_0655250"/>
<dbReference type="GO" id="GO:0000978">
    <property type="term" value="F:RNA polymerase II cis-regulatory region sequence-specific DNA binding"/>
    <property type="evidence" value="ECO:0000318"/>
    <property type="project" value="GO_Central"/>
</dbReference>
<dbReference type="InterPro" id="IPR001005">
    <property type="entry name" value="SANT/Myb"/>
</dbReference>
<dbReference type="GO" id="GO:0005634">
    <property type="term" value="C:nucleus"/>
    <property type="evidence" value="ECO:0000318"/>
    <property type="project" value="GO_Central"/>
</dbReference>
<evidence type="ECO:0000259" key="7">
    <source>
        <dbReference type="PROSITE" id="PS51294"/>
    </source>
</evidence>
<organism evidence="8 9">
    <name type="scientific">Trichomonas vaginalis (strain ATCC PRA-98 / G3)</name>
    <dbReference type="NCBI Taxonomy" id="412133"/>
    <lineage>
        <taxon>Eukaryota</taxon>
        <taxon>Metamonada</taxon>
        <taxon>Parabasalia</taxon>
        <taxon>Trichomonadida</taxon>
        <taxon>Trichomonadidae</taxon>
        <taxon>Trichomonas</taxon>
    </lineage>
</organism>
<dbReference type="Proteomes" id="UP000001542">
    <property type="component" value="Unassembled WGS sequence"/>
</dbReference>
<reference evidence="8" key="2">
    <citation type="journal article" date="2007" name="Science">
        <title>Draft genome sequence of the sexually transmitted pathogen Trichomonas vaginalis.</title>
        <authorList>
            <person name="Carlton J.M."/>
            <person name="Hirt R.P."/>
            <person name="Silva J.C."/>
            <person name="Delcher A.L."/>
            <person name="Schatz M."/>
            <person name="Zhao Q."/>
            <person name="Wortman J.R."/>
            <person name="Bidwell S.L."/>
            <person name="Alsmark U.C.M."/>
            <person name="Besteiro S."/>
            <person name="Sicheritz-Ponten T."/>
            <person name="Noel C.J."/>
            <person name="Dacks J.B."/>
            <person name="Foster P.G."/>
            <person name="Simillion C."/>
            <person name="Van de Peer Y."/>
            <person name="Miranda-Saavedra D."/>
            <person name="Barton G.J."/>
            <person name="Westrop G.D."/>
            <person name="Mueller S."/>
            <person name="Dessi D."/>
            <person name="Fiori P.L."/>
            <person name="Ren Q."/>
            <person name="Paulsen I."/>
            <person name="Zhang H."/>
            <person name="Bastida-Corcuera F.D."/>
            <person name="Simoes-Barbosa A."/>
            <person name="Brown M.T."/>
            <person name="Hayes R.D."/>
            <person name="Mukherjee M."/>
            <person name="Okumura C.Y."/>
            <person name="Schneider R."/>
            <person name="Smith A.J."/>
            <person name="Vanacova S."/>
            <person name="Villalvazo M."/>
            <person name="Haas B.J."/>
            <person name="Pertea M."/>
            <person name="Feldblyum T.V."/>
            <person name="Utterback T.R."/>
            <person name="Shu C.L."/>
            <person name="Osoegawa K."/>
            <person name="de Jong P.J."/>
            <person name="Hrdy I."/>
            <person name="Horvathova L."/>
            <person name="Zubacova Z."/>
            <person name="Dolezal P."/>
            <person name="Malik S.B."/>
            <person name="Logsdon J.M. Jr."/>
            <person name="Henze K."/>
            <person name="Gupta A."/>
            <person name="Wang C.C."/>
            <person name="Dunne R.L."/>
            <person name="Upcroft J.A."/>
            <person name="Upcroft P."/>
            <person name="White O."/>
            <person name="Salzberg S.L."/>
            <person name="Tang P."/>
            <person name="Chiu C.-H."/>
            <person name="Lee Y.-S."/>
            <person name="Embley T.M."/>
            <person name="Coombs G.H."/>
            <person name="Mottram J.C."/>
            <person name="Tachezy J."/>
            <person name="Fraser-Liggett C.M."/>
            <person name="Johnson P.J."/>
        </authorList>
    </citation>
    <scope>NUCLEOTIDE SEQUENCE [LARGE SCALE GENOMIC DNA]</scope>
    <source>
        <strain evidence="8">G3</strain>
    </source>
</reference>
<dbReference type="CDD" id="cd00167">
    <property type="entry name" value="SANT"/>
    <property type="match status" value="2"/>
</dbReference>
<dbReference type="SMR" id="A2G500"/>
<dbReference type="EMBL" id="DS114401">
    <property type="protein sequence ID" value="EAX87772.1"/>
    <property type="molecule type" value="Genomic_DNA"/>
</dbReference>
<evidence type="ECO:0000259" key="6">
    <source>
        <dbReference type="PROSITE" id="PS50090"/>
    </source>
</evidence>
<feature type="compositionally biased region" description="Basic residues" evidence="5">
    <location>
        <begin position="117"/>
        <end position="130"/>
    </location>
</feature>
<dbReference type="Pfam" id="PF00249">
    <property type="entry name" value="Myb_DNA-binding"/>
    <property type="match status" value="2"/>
</dbReference>
<feature type="region of interest" description="Disordered" evidence="5">
    <location>
        <begin position="117"/>
        <end position="141"/>
    </location>
</feature>
<keyword evidence="4" id="KW-0539">Nucleus</keyword>
<dbReference type="InterPro" id="IPR017930">
    <property type="entry name" value="Myb_dom"/>
</dbReference>
<evidence type="ECO:0000256" key="5">
    <source>
        <dbReference type="SAM" id="MobiDB-lite"/>
    </source>
</evidence>
<dbReference type="eggNOG" id="KOG0048">
    <property type="taxonomic scope" value="Eukaryota"/>
</dbReference>
<dbReference type="PANTHER" id="PTHR46621:SF1">
    <property type="entry name" value="SNRNA-ACTIVATING PROTEIN COMPLEX SUBUNIT 4"/>
    <property type="match status" value="1"/>
</dbReference>
<name>A2G500_TRIV3</name>
<accession>A2G500</accession>
<dbReference type="InterPro" id="IPR009057">
    <property type="entry name" value="Homeodomain-like_sf"/>
</dbReference>
<gene>
    <name evidence="8" type="ORF">TVAG_096170</name>
</gene>
<proteinExistence type="predicted"/>
<keyword evidence="1" id="KW-0805">Transcription regulation</keyword>
<protein>
    <submittedName>
        <fullName evidence="8">Myb-like DNA-binding domain containing protein</fullName>
    </submittedName>
</protein>
<dbReference type="InterPro" id="IPR051575">
    <property type="entry name" value="Myb-like_DNA-bd"/>
</dbReference>
<evidence type="ECO:0000256" key="4">
    <source>
        <dbReference type="ARBA" id="ARBA00023242"/>
    </source>
</evidence>
<sequence length="169" mass="19891">MRAPKILQQCTVGKPTVHRMRFTPEEDCLLTKLVSIDGINSLDKIVPYFPERNKRQLKERWTTFLSPDLRAEPFTLDEDQLLEHLINELGTKWSLIVKYFPGRTDVSLKNRWNMIQRQRKGSKKQNRKKITPQSSSPAPIVPKLVEENNDFEFFFDEVAMTSPENCYYE</sequence>